<gene>
    <name evidence="1" type="ORF">C8A00DRAFT_40915</name>
</gene>
<dbReference type="AlphaFoldDB" id="A0AAN7A056"/>
<organism evidence="1 2">
    <name type="scientific">Chaetomidium leptoderma</name>
    <dbReference type="NCBI Taxonomy" id="669021"/>
    <lineage>
        <taxon>Eukaryota</taxon>
        <taxon>Fungi</taxon>
        <taxon>Dikarya</taxon>
        <taxon>Ascomycota</taxon>
        <taxon>Pezizomycotina</taxon>
        <taxon>Sordariomycetes</taxon>
        <taxon>Sordariomycetidae</taxon>
        <taxon>Sordariales</taxon>
        <taxon>Chaetomiaceae</taxon>
        <taxon>Chaetomidium</taxon>
    </lineage>
</organism>
<comment type="caution">
    <text evidence="1">The sequence shown here is derived from an EMBL/GenBank/DDBJ whole genome shotgun (WGS) entry which is preliminary data.</text>
</comment>
<proteinExistence type="predicted"/>
<dbReference type="EMBL" id="MU856864">
    <property type="protein sequence ID" value="KAK4156608.1"/>
    <property type="molecule type" value="Genomic_DNA"/>
</dbReference>
<accession>A0AAN7A056</accession>
<evidence type="ECO:0000313" key="2">
    <source>
        <dbReference type="Proteomes" id="UP001302745"/>
    </source>
</evidence>
<dbReference type="InterPro" id="IPR011009">
    <property type="entry name" value="Kinase-like_dom_sf"/>
</dbReference>
<keyword evidence="2" id="KW-1185">Reference proteome</keyword>
<dbReference type="GO" id="GO:0016301">
    <property type="term" value="F:kinase activity"/>
    <property type="evidence" value="ECO:0007669"/>
    <property type="project" value="UniProtKB-KW"/>
</dbReference>
<evidence type="ECO:0000313" key="1">
    <source>
        <dbReference type="EMBL" id="KAK4156608.1"/>
    </source>
</evidence>
<name>A0AAN7A056_9PEZI</name>
<keyword evidence="1" id="KW-0418">Kinase</keyword>
<reference evidence="1" key="2">
    <citation type="submission" date="2023-05" db="EMBL/GenBank/DDBJ databases">
        <authorList>
            <consortium name="Lawrence Berkeley National Laboratory"/>
            <person name="Steindorff A."/>
            <person name="Hensen N."/>
            <person name="Bonometti L."/>
            <person name="Westerberg I."/>
            <person name="Brannstrom I.O."/>
            <person name="Guillou S."/>
            <person name="Cros-Aarteil S."/>
            <person name="Calhoun S."/>
            <person name="Haridas S."/>
            <person name="Kuo A."/>
            <person name="Mondo S."/>
            <person name="Pangilinan J."/>
            <person name="Riley R."/>
            <person name="Labutti K."/>
            <person name="Andreopoulos B."/>
            <person name="Lipzen A."/>
            <person name="Chen C."/>
            <person name="Yanf M."/>
            <person name="Daum C."/>
            <person name="Ng V."/>
            <person name="Clum A."/>
            <person name="Ohm R."/>
            <person name="Martin F."/>
            <person name="Silar P."/>
            <person name="Natvig D."/>
            <person name="Lalanne C."/>
            <person name="Gautier V."/>
            <person name="Ament-Velasquez S.L."/>
            <person name="Kruys A."/>
            <person name="Hutchinson M.I."/>
            <person name="Powell A.J."/>
            <person name="Barry K."/>
            <person name="Miller A.N."/>
            <person name="Grigoriev I.V."/>
            <person name="Debuchy R."/>
            <person name="Gladieux P."/>
            <person name="Thoren M.H."/>
            <person name="Johannesson H."/>
        </authorList>
    </citation>
    <scope>NUCLEOTIDE SEQUENCE</scope>
    <source>
        <strain evidence="1">CBS 538.74</strain>
    </source>
</reference>
<dbReference type="Proteomes" id="UP001302745">
    <property type="component" value="Unassembled WGS sequence"/>
</dbReference>
<sequence length="271" mass="30928">MDVHNPQTPAPPVGNYEIRLPQHKRHGEPEHYQLSAARLRSTQREPPTKPVQFWFRTRYVSALASEISNLHPHVLGLYIRPSMVANLIASTIRLLPTFVQSRAQTVFPEWFLPDHVILKTQKPGEEKEIMEEYFDIEIKAYTRLKPLQGVVIPRFYGCVRYNGTRAMILEHLGGISLASPEGAMLRLEELSTLLQPCFRALHAFDVHQDDSNLSNFQLVDGRIMVLDLESAVFHYSADDRAFFLASSIGHLADTYLAMQAYYWHEGSLEAA</sequence>
<dbReference type="SUPFAM" id="SSF56112">
    <property type="entry name" value="Protein kinase-like (PK-like)"/>
    <property type="match status" value="1"/>
</dbReference>
<keyword evidence="1" id="KW-0808">Transferase</keyword>
<protein>
    <submittedName>
        <fullName evidence="1">Lipopolysaccharide core heptose(II) kinase RfaY</fullName>
    </submittedName>
</protein>
<reference evidence="1" key="1">
    <citation type="journal article" date="2023" name="Mol. Phylogenet. Evol.">
        <title>Genome-scale phylogeny and comparative genomics of the fungal order Sordariales.</title>
        <authorList>
            <person name="Hensen N."/>
            <person name="Bonometti L."/>
            <person name="Westerberg I."/>
            <person name="Brannstrom I.O."/>
            <person name="Guillou S."/>
            <person name="Cros-Aarteil S."/>
            <person name="Calhoun S."/>
            <person name="Haridas S."/>
            <person name="Kuo A."/>
            <person name="Mondo S."/>
            <person name="Pangilinan J."/>
            <person name="Riley R."/>
            <person name="LaButti K."/>
            <person name="Andreopoulos B."/>
            <person name="Lipzen A."/>
            <person name="Chen C."/>
            <person name="Yan M."/>
            <person name="Daum C."/>
            <person name="Ng V."/>
            <person name="Clum A."/>
            <person name="Steindorff A."/>
            <person name="Ohm R.A."/>
            <person name="Martin F."/>
            <person name="Silar P."/>
            <person name="Natvig D.O."/>
            <person name="Lalanne C."/>
            <person name="Gautier V."/>
            <person name="Ament-Velasquez S.L."/>
            <person name="Kruys A."/>
            <person name="Hutchinson M.I."/>
            <person name="Powell A.J."/>
            <person name="Barry K."/>
            <person name="Miller A.N."/>
            <person name="Grigoriev I.V."/>
            <person name="Debuchy R."/>
            <person name="Gladieux P."/>
            <person name="Hiltunen Thoren M."/>
            <person name="Johannesson H."/>
        </authorList>
    </citation>
    <scope>NUCLEOTIDE SEQUENCE</scope>
    <source>
        <strain evidence="1">CBS 538.74</strain>
    </source>
</reference>